<reference evidence="2 3" key="1">
    <citation type="journal article" date="2013" name="Curr. Biol.">
        <title>The Genome of the Foraminiferan Reticulomyxa filosa.</title>
        <authorList>
            <person name="Glockner G."/>
            <person name="Hulsmann N."/>
            <person name="Schleicher M."/>
            <person name="Noegel A.A."/>
            <person name="Eichinger L."/>
            <person name="Gallinger C."/>
            <person name="Pawlowski J."/>
            <person name="Sierra R."/>
            <person name="Euteneuer U."/>
            <person name="Pillet L."/>
            <person name="Moustafa A."/>
            <person name="Platzer M."/>
            <person name="Groth M."/>
            <person name="Szafranski K."/>
            <person name="Schliwa M."/>
        </authorList>
    </citation>
    <scope>NUCLEOTIDE SEQUENCE [LARGE SCALE GENOMIC DNA]</scope>
</reference>
<gene>
    <name evidence="2" type="ORF">RFI_28357</name>
</gene>
<dbReference type="GO" id="GO:0003676">
    <property type="term" value="F:nucleic acid binding"/>
    <property type="evidence" value="ECO:0007669"/>
    <property type="project" value="InterPro"/>
</dbReference>
<dbReference type="InterPro" id="IPR036397">
    <property type="entry name" value="RNaseH_sf"/>
</dbReference>
<sequence length="180" mass="20375">MRLSLEYAHCGRVIILTDRKSVINPIFNKCDSDIYKLSIIDCQKILISFNEDNAPEIYWVKCHSGIPGNDKVNLVQSAVVIVIINHQGLSTPPWIGIGKNLGIFLKIFFPFVKGKKSPKALEIDDKDQSARSRKLGEHCLCISIANGEGLEKIATPFNELHQQENKEKDENEKKEKEKDK</sequence>
<keyword evidence="3" id="KW-1185">Reference proteome</keyword>
<name>X6M7L8_RETFI</name>
<dbReference type="Proteomes" id="UP000023152">
    <property type="component" value="Unassembled WGS sequence"/>
</dbReference>
<dbReference type="AlphaFoldDB" id="X6M7L8"/>
<feature type="compositionally biased region" description="Basic and acidic residues" evidence="1">
    <location>
        <begin position="161"/>
        <end position="180"/>
    </location>
</feature>
<proteinExistence type="predicted"/>
<evidence type="ECO:0000313" key="3">
    <source>
        <dbReference type="Proteomes" id="UP000023152"/>
    </source>
</evidence>
<dbReference type="Gene3D" id="3.30.420.10">
    <property type="entry name" value="Ribonuclease H-like superfamily/Ribonuclease H"/>
    <property type="match status" value="1"/>
</dbReference>
<dbReference type="SUPFAM" id="SSF53098">
    <property type="entry name" value="Ribonuclease H-like"/>
    <property type="match status" value="1"/>
</dbReference>
<dbReference type="InterPro" id="IPR012337">
    <property type="entry name" value="RNaseH-like_sf"/>
</dbReference>
<protein>
    <submittedName>
        <fullName evidence="2">Uncharacterized protein</fullName>
    </submittedName>
</protein>
<feature type="region of interest" description="Disordered" evidence="1">
    <location>
        <begin position="155"/>
        <end position="180"/>
    </location>
</feature>
<comment type="caution">
    <text evidence="2">The sequence shown here is derived from an EMBL/GenBank/DDBJ whole genome shotgun (WGS) entry which is preliminary data.</text>
</comment>
<dbReference type="EMBL" id="ASPP01024423">
    <property type="protein sequence ID" value="ETO09030.1"/>
    <property type="molecule type" value="Genomic_DNA"/>
</dbReference>
<accession>X6M7L8</accession>
<organism evidence="2 3">
    <name type="scientific">Reticulomyxa filosa</name>
    <dbReference type="NCBI Taxonomy" id="46433"/>
    <lineage>
        <taxon>Eukaryota</taxon>
        <taxon>Sar</taxon>
        <taxon>Rhizaria</taxon>
        <taxon>Retaria</taxon>
        <taxon>Foraminifera</taxon>
        <taxon>Monothalamids</taxon>
        <taxon>Reticulomyxidae</taxon>
        <taxon>Reticulomyxa</taxon>
    </lineage>
</organism>
<evidence type="ECO:0000313" key="2">
    <source>
        <dbReference type="EMBL" id="ETO09030.1"/>
    </source>
</evidence>
<evidence type="ECO:0000256" key="1">
    <source>
        <dbReference type="SAM" id="MobiDB-lite"/>
    </source>
</evidence>